<protein>
    <submittedName>
        <fullName evidence="2">Mitochondrial import inner membrane translocase subunit</fullName>
    </submittedName>
</protein>
<reference evidence="2" key="1">
    <citation type="submission" date="2022-11" db="UniProtKB">
        <authorList>
            <consortium name="WormBaseParasite"/>
        </authorList>
    </citation>
    <scope>IDENTIFICATION</scope>
</reference>
<dbReference type="WBParaSite" id="ES5_v2.g14511.t1">
    <property type="protein sequence ID" value="ES5_v2.g14511.t1"/>
    <property type="gene ID" value="ES5_v2.g14511"/>
</dbReference>
<evidence type="ECO:0000313" key="1">
    <source>
        <dbReference type="Proteomes" id="UP000887579"/>
    </source>
</evidence>
<accession>A0AC34FBA3</accession>
<evidence type="ECO:0000313" key="2">
    <source>
        <dbReference type="WBParaSite" id="ES5_v2.g14511.t1"/>
    </source>
</evidence>
<sequence length="83" mass="9606">MTSQPQGTTESDMGTFREFLKQYNSVTEKCFGACIRDFTSRAVSDKEEKCSKNCLEKFLKMNQRVSLRFQEHQMIQAQGQTLV</sequence>
<proteinExistence type="predicted"/>
<dbReference type="Proteomes" id="UP000887579">
    <property type="component" value="Unplaced"/>
</dbReference>
<name>A0AC34FBA3_9BILA</name>
<organism evidence="1 2">
    <name type="scientific">Panagrolaimus sp. ES5</name>
    <dbReference type="NCBI Taxonomy" id="591445"/>
    <lineage>
        <taxon>Eukaryota</taxon>
        <taxon>Metazoa</taxon>
        <taxon>Ecdysozoa</taxon>
        <taxon>Nematoda</taxon>
        <taxon>Chromadorea</taxon>
        <taxon>Rhabditida</taxon>
        <taxon>Tylenchina</taxon>
        <taxon>Panagrolaimomorpha</taxon>
        <taxon>Panagrolaimoidea</taxon>
        <taxon>Panagrolaimidae</taxon>
        <taxon>Panagrolaimus</taxon>
    </lineage>
</organism>